<protein>
    <recommendedName>
        <fullName evidence="5">Egg protein CP391S-like protein</fullName>
    </recommendedName>
</protein>
<evidence type="ECO:0000256" key="1">
    <source>
        <dbReference type="SAM" id="Phobius"/>
    </source>
</evidence>
<evidence type="ECO:0000313" key="3">
    <source>
        <dbReference type="Proteomes" id="UP000008854"/>
    </source>
</evidence>
<keyword evidence="1" id="KW-1133">Transmembrane helix</keyword>
<keyword evidence="3" id="KW-1185">Reference proteome</keyword>
<evidence type="ECO:0000256" key="2">
    <source>
        <dbReference type="SAM" id="SignalP"/>
    </source>
</evidence>
<dbReference type="Proteomes" id="UP000008854">
    <property type="component" value="Unassembled WGS sequence"/>
</dbReference>
<feature type="transmembrane region" description="Helical" evidence="1">
    <location>
        <begin position="335"/>
        <end position="360"/>
    </location>
</feature>
<keyword evidence="1" id="KW-0812">Transmembrane</keyword>
<keyword evidence="2" id="KW-0732">Signal</keyword>
<keyword evidence="1" id="KW-0472">Membrane</keyword>
<organism evidence="3 4">
    <name type="scientific">Schistosoma mansoni</name>
    <name type="common">Blood fluke</name>
    <dbReference type="NCBI Taxonomy" id="6183"/>
    <lineage>
        <taxon>Eukaryota</taxon>
        <taxon>Metazoa</taxon>
        <taxon>Spiralia</taxon>
        <taxon>Lophotrochozoa</taxon>
        <taxon>Platyhelminthes</taxon>
        <taxon>Trematoda</taxon>
        <taxon>Digenea</taxon>
        <taxon>Strigeidida</taxon>
        <taxon>Schistosomatoidea</taxon>
        <taxon>Schistosomatidae</taxon>
        <taxon>Schistosoma</taxon>
    </lineage>
</organism>
<reference evidence="4" key="2">
    <citation type="submission" date="2023-11" db="UniProtKB">
        <authorList>
            <consortium name="WormBaseParasite"/>
        </authorList>
    </citation>
    <scope>IDENTIFICATION</scope>
    <source>
        <strain evidence="4">Puerto Rican</strain>
    </source>
</reference>
<reference evidence="3" key="1">
    <citation type="journal article" date="2012" name="PLoS Negl. Trop. Dis.">
        <title>A systematically improved high quality genome and transcriptome of the human blood fluke Schistosoma mansoni.</title>
        <authorList>
            <person name="Protasio A.V."/>
            <person name="Tsai I.J."/>
            <person name="Babbage A."/>
            <person name="Nichol S."/>
            <person name="Hunt M."/>
            <person name="Aslett M.A."/>
            <person name="De Silva N."/>
            <person name="Velarde G.S."/>
            <person name="Anderson T.J."/>
            <person name="Clark R.C."/>
            <person name="Davidson C."/>
            <person name="Dillon G.P."/>
            <person name="Holroyd N.E."/>
            <person name="LoVerde P.T."/>
            <person name="Lloyd C."/>
            <person name="McQuillan J."/>
            <person name="Oliveira G."/>
            <person name="Otto T.D."/>
            <person name="Parker-Manuel S.J."/>
            <person name="Quail M.A."/>
            <person name="Wilson R.A."/>
            <person name="Zerlotini A."/>
            <person name="Dunne D.W."/>
            <person name="Berriman M."/>
        </authorList>
    </citation>
    <scope>NUCLEOTIDE SEQUENCE [LARGE SCALE GENOMIC DNA]</scope>
    <source>
        <strain evidence="3">Puerto Rican</strain>
    </source>
</reference>
<evidence type="ECO:0000313" key="4">
    <source>
        <dbReference type="WBParaSite" id="Smp_349570.1"/>
    </source>
</evidence>
<accession>A0AA82N819</accession>
<sequence>MRYKFSRSLWILIYLIFVWPYERFNCNDICKNPDLYHYENVIIENDTYRYSLHYNYSMRIQRNQSQPVPSERFKNKINDKYTARLQFSSSFYGSHVQIIEFYRDYGEYVYEFEWSYIGMMFSYIKNYTKSESRVLHEKELLGVKRNFSINVNGTDVTATMTSLIHPNGKVSLYYDNIPTEIKVSALRSKILGPIRCEGERENRHIITVPAKWIKSGTVVEFEAIGEICSQYNTSETCQRATTSKMTCIWCQKGKKCIESNNPDTHGLKGNDCRVQNNSNVNDVSTLTPVKDIERTLRSTEVQFTEDLIETTEETDEHSNMTALITEENKQHKSHWYLYVVIPLVTSLFLVCIGCIIWRWLLRRKRSDE</sequence>
<evidence type="ECO:0008006" key="5">
    <source>
        <dbReference type="Google" id="ProtNLM"/>
    </source>
</evidence>
<proteinExistence type="predicted"/>
<dbReference type="AlphaFoldDB" id="A0AA82N819"/>
<dbReference type="WBParaSite" id="Smp_349570.1">
    <property type="protein sequence ID" value="Smp_349570.1"/>
    <property type="gene ID" value="Smp_349570"/>
</dbReference>
<name>A0AA82N819_SCHMA</name>
<feature type="signal peptide" evidence="2">
    <location>
        <begin position="1"/>
        <end position="20"/>
    </location>
</feature>
<feature type="chain" id="PRO_5041674151" description="Egg protein CP391S-like protein" evidence="2">
    <location>
        <begin position="21"/>
        <end position="368"/>
    </location>
</feature>